<dbReference type="Gene3D" id="1.20.1070.10">
    <property type="entry name" value="Rhodopsin 7-helix transmembrane proteins"/>
    <property type="match status" value="1"/>
</dbReference>
<dbReference type="InterPro" id="IPR046338">
    <property type="entry name" value="GAIN_dom_sf"/>
</dbReference>
<dbReference type="GO" id="GO:0005886">
    <property type="term" value="C:plasma membrane"/>
    <property type="evidence" value="ECO:0007669"/>
    <property type="project" value="UniProtKB-SubCell"/>
</dbReference>
<evidence type="ECO:0000313" key="14">
    <source>
        <dbReference type="Proteomes" id="UP000261540"/>
    </source>
</evidence>
<reference evidence="13" key="1">
    <citation type="submission" date="2025-05" db="UniProtKB">
        <authorList>
            <consortium name="Ensembl"/>
        </authorList>
    </citation>
    <scope>IDENTIFICATION</scope>
</reference>
<organism evidence="13 14">
    <name type="scientific">Paramormyrops kingsleyae</name>
    <dbReference type="NCBI Taxonomy" id="1676925"/>
    <lineage>
        <taxon>Eukaryota</taxon>
        <taxon>Metazoa</taxon>
        <taxon>Chordata</taxon>
        <taxon>Craniata</taxon>
        <taxon>Vertebrata</taxon>
        <taxon>Euteleostomi</taxon>
        <taxon>Actinopterygii</taxon>
        <taxon>Neopterygii</taxon>
        <taxon>Teleostei</taxon>
        <taxon>Osteoglossocephala</taxon>
        <taxon>Osteoglossomorpha</taxon>
        <taxon>Osteoglossiformes</taxon>
        <taxon>Mormyridae</taxon>
        <taxon>Paramormyrops</taxon>
    </lineage>
</organism>
<dbReference type="Pfam" id="PF00002">
    <property type="entry name" value="7tm_2"/>
    <property type="match status" value="1"/>
</dbReference>
<dbReference type="SMART" id="SM00303">
    <property type="entry name" value="GPS"/>
    <property type="match status" value="1"/>
</dbReference>
<dbReference type="PANTHER" id="PTHR12011:SF58">
    <property type="entry name" value="ADHESION G-PROTEIN COUPLED RECEPTOR D2"/>
    <property type="match status" value="1"/>
</dbReference>
<keyword evidence="3 9" id="KW-0812">Transmembrane</keyword>
<evidence type="ECO:0000259" key="10">
    <source>
        <dbReference type="PROSITE" id="PS50221"/>
    </source>
</evidence>
<evidence type="ECO:0000259" key="12">
    <source>
        <dbReference type="PROSITE" id="PS51828"/>
    </source>
</evidence>
<dbReference type="PRINTS" id="PR00249">
    <property type="entry name" value="GPCRSECRETIN"/>
</dbReference>
<dbReference type="InterPro" id="IPR017981">
    <property type="entry name" value="GPCR_2-like_7TM"/>
</dbReference>
<evidence type="ECO:0000256" key="4">
    <source>
        <dbReference type="ARBA" id="ARBA00022989"/>
    </source>
</evidence>
<feature type="transmembrane region" description="Helical" evidence="9">
    <location>
        <begin position="763"/>
        <end position="787"/>
    </location>
</feature>
<feature type="transmembrane region" description="Helical" evidence="9">
    <location>
        <begin position="888"/>
        <end position="908"/>
    </location>
</feature>
<dbReference type="PROSITE" id="PS50221">
    <property type="entry name" value="GAIN_B"/>
    <property type="match status" value="1"/>
</dbReference>
<sequence length="1080" mass="119439">MRGSGICFGFTIWFLHCTVRESGLTLQTRFVLKLGEFYYEYVRDQLPWHDSRLACQNRSGSLAVIIQAFGKDIDILWQLLNVTQPVWIENKLSQGDFESLILEFSASSNHTHASIRHPFPPLGIMTLCARLQLDRSFYRNFSLFSYSIPSSSDGFRVEASVTPGDLISLVVIVHGRPKSYSPAFENDGRWHTVCVRWRRNGSEWSITADGNVKGEGGDRSNGSSIDGGGLFLIGQPHGALNNLSKEGFSWNITQLNIWERELNISEIHSLEKGCSTISSGLVYKWNFSALETDGSLKTHWGDSCEGNRNAMPGLINVTNRRECMTFNPLTGTLSSDHCEKQKGAICQYEKDVFERLYKLIVFPTTSVSSSVSKDPLSQPVVEPYRLNLTESEIVELNAFLKELLKVLATDPGILTPINMLYLMQIVDFVSMHVSARLMPSELITPLATKMLELASEAIDAELADRWMDLGEELGSIGFFNVIETIDKLMASLADVLSSEGTNFTFSSKNIDVNLEQQNLRELNHSCVFKPSTPDGRDEIIIPDTEVLRLRSLGLEDVIFIRVYYRNLTDIQLKKYQNRLSVSEKEKNPHTGRLATAVISATVRDSSRRQNIPVSVNYTLSTVSLVDAPLSIKPVCVFWNFSLMSQHLDGWSSEGCQVIHTESAATSCVCRHTTNFAVLMNYMEPKWSVEVDDILTKLTFIGCGASLCALIVTLMLFTVLDIPKSDRNTVHRNLFVALAAAQIVLLCSGSVATNKVACTLVAALLHLFFMAAFSWMLVEGLLLWSKVVAVNLSEAGHMKYYYLIGWGLPVLVVAITLASASGRYAGDGHCWLSVQNGVIWGFVGPVIFIIMVNVMVLARVVAIAISAAKRRSIMLALKSSPAEQTFEQTRAAVKAVMVLLPILGLTWLSGVLVPFSIVMAFLFVILNSLQGLFIFLIYGVYNTEVRSTINKFKERRRALNFSNWGSSRPSSSMSSSRVASTPLPGFASHSLDHGGVDCPNSTQLSLQPTVLDLSEDSYEDSVRADGGSQPDSCTGECLNEGPVSPAVGSVAPAKDPWCVLHVTMYVKFSSCSRQRPTPHSL</sequence>
<comment type="similarity">
    <text evidence="2">Belongs to the G-protein coupled receptor 2 family. Adhesion G-protein coupled receptor (ADGR) subfamily.</text>
</comment>
<dbReference type="PANTHER" id="PTHR12011">
    <property type="entry name" value="ADHESION G-PROTEIN COUPLED RECEPTOR"/>
    <property type="match status" value="1"/>
</dbReference>
<dbReference type="Ensembl" id="ENSPKIT00000035585.1">
    <property type="protein sequence ID" value="ENSPKIP00000018756.1"/>
    <property type="gene ID" value="ENSPKIG00000004169.1"/>
</dbReference>
<dbReference type="AlphaFoldDB" id="A0A3B3RM03"/>
<keyword evidence="6" id="KW-1015">Disulfide bond</keyword>
<feature type="transmembrane region" description="Helical" evidence="9">
    <location>
        <begin position="914"/>
        <end position="940"/>
    </location>
</feature>
<feature type="transmembrane region" description="Helical" evidence="9">
    <location>
        <begin position="799"/>
        <end position="817"/>
    </location>
</feature>
<evidence type="ECO:0000256" key="7">
    <source>
        <dbReference type="PROSITE-ProRule" id="PRU01172"/>
    </source>
</evidence>
<keyword evidence="5 9" id="KW-0472">Membrane</keyword>
<evidence type="ECO:0000256" key="6">
    <source>
        <dbReference type="ARBA" id="ARBA00023157"/>
    </source>
</evidence>
<evidence type="ECO:0000256" key="2">
    <source>
        <dbReference type="ARBA" id="ARBA00007343"/>
    </source>
</evidence>
<protein>
    <submittedName>
        <fullName evidence="13">Adhesion G-protein coupled receptor D2-like</fullName>
    </submittedName>
</protein>
<dbReference type="InterPro" id="IPR000203">
    <property type="entry name" value="GPS"/>
</dbReference>
<dbReference type="Pfam" id="PF00354">
    <property type="entry name" value="Pentaxin"/>
    <property type="match status" value="1"/>
</dbReference>
<dbReference type="GeneTree" id="ENSGT00940000161534"/>
<dbReference type="GO" id="GO:0007189">
    <property type="term" value="P:adenylate cyclase-activating G protein-coupled receptor signaling pathway"/>
    <property type="evidence" value="ECO:0007669"/>
    <property type="project" value="TreeGrafter"/>
</dbReference>
<comment type="caution">
    <text evidence="7">Lacks conserved residue(s) required for the propagation of feature annotation.</text>
</comment>
<feature type="transmembrane region" description="Helical" evidence="9">
    <location>
        <begin position="733"/>
        <end position="751"/>
    </location>
</feature>
<dbReference type="PROSITE" id="PS51828">
    <property type="entry name" value="PTX_2"/>
    <property type="match status" value="1"/>
</dbReference>
<dbReference type="PROSITE" id="PS50261">
    <property type="entry name" value="G_PROTEIN_RECEP_F2_4"/>
    <property type="match status" value="1"/>
</dbReference>
<name>A0A3B3RM03_9TELE</name>
<feature type="domain" description="G-protein coupled receptors family 2 profile 2" evidence="11">
    <location>
        <begin position="694"/>
        <end position="941"/>
    </location>
</feature>
<keyword evidence="4 9" id="KW-1133">Transmembrane helix</keyword>
<feature type="region of interest" description="Disordered" evidence="8">
    <location>
        <begin position="1016"/>
        <end position="1036"/>
    </location>
</feature>
<accession>A0A3B3RM03</accession>
<dbReference type="SUPFAM" id="SSF81321">
    <property type="entry name" value="Family A G protein-coupled receptor-like"/>
    <property type="match status" value="1"/>
</dbReference>
<feature type="domain" description="Pentraxin (PTX)" evidence="12">
    <location>
        <begin position="98"/>
        <end position="304"/>
    </location>
</feature>
<dbReference type="SMART" id="SM00159">
    <property type="entry name" value="PTX"/>
    <property type="match status" value="1"/>
</dbReference>
<comment type="subcellular location">
    <subcellularLocation>
        <location evidence="1">Membrane</location>
        <topology evidence="1">Multi-pass membrane protein</topology>
    </subcellularLocation>
</comment>
<evidence type="ECO:0000259" key="11">
    <source>
        <dbReference type="PROSITE" id="PS50261"/>
    </source>
</evidence>
<proteinExistence type="inferred from homology"/>
<dbReference type="InterPro" id="IPR013320">
    <property type="entry name" value="ConA-like_dom_sf"/>
</dbReference>
<dbReference type="InterPro" id="IPR057244">
    <property type="entry name" value="GAIN_B"/>
</dbReference>
<dbReference type="GO" id="GO:0004930">
    <property type="term" value="F:G protein-coupled receptor activity"/>
    <property type="evidence" value="ECO:0007669"/>
    <property type="project" value="InterPro"/>
</dbReference>
<evidence type="ECO:0000256" key="9">
    <source>
        <dbReference type="SAM" id="Phobius"/>
    </source>
</evidence>
<dbReference type="Ensembl" id="ENSPKIT00000035531.1">
    <property type="protein sequence ID" value="ENSPKIP00000018701.1"/>
    <property type="gene ID" value="ENSPKIG00000004169.1"/>
</dbReference>
<evidence type="ECO:0000256" key="3">
    <source>
        <dbReference type="ARBA" id="ARBA00022692"/>
    </source>
</evidence>
<dbReference type="InterPro" id="IPR000832">
    <property type="entry name" value="GPCR_2_secretin-like"/>
</dbReference>
<dbReference type="GO" id="GO:0007166">
    <property type="term" value="P:cell surface receptor signaling pathway"/>
    <property type="evidence" value="ECO:0007669"/>
    <property type="project" value="InterPro"/>
</dbReference>
<evidence type="ECO:0000313" key="13">
    <source>
        <dbReference type="Ensembl" id="ENSPKIP00000018756.1"/>
    </source>
</evidence>
<dbReference type="InterPro" id="IPR001759">
    <property type="entry name" value="PTX_dom"/>
</dbReference>
<feature type="transmembrane region" description="Helical" evidence="9">
    <location>
        <begin position="837"/>
        <end position="867"/>
    </location>
</feature>
<dbReference type="Proteomes" id="UP000261540">
    <property type="component" value="Unplaced"/>
</dbReference>
<dbReference type="Gene3D" id="2.60.120.200">
    <property type="match status" value="1"/>
</dbReference>
<evidence type="ECO:0000256" key="5">
    <source>
        <dbReference type="ARBA" id="ARBA00023136"/>
    </source>
</evidence>
<evidence type="ECO:0000256" key="8">
    <source>
        <dbReference type="SAM" id="MobiDB-lite"/>
    </source>
</evidence>
<evidence type="ECO:0000256" key="1">
    <source>
        <dbReference type="ARBA" id="ARBA00004141"/>
    </source>
</evidence>
<dbReference type="SUPFAM" id="SSF49899">
    <property type="entry name" value="Concanavalin A-like lectins/glucanases"/>
    <property type="match status" value="1"/>
</dbReference>
<dbReference type="Pfam" id="PF01825">
    <property type="entry name" value="GPS"/>
    <property type="match status" value="1"/>
</dbReference>
<feature type="transmembrane region" description="Helical" evidence="9">
    <location>
        <begin position="697"/>
        <end position="721"/>
    </location>
</feature>
<dbReference type="FunFam" id="1.20.1070.10:FF:000252">
    <property type="entry name" value="Adhesion G protein-coupled receptor D2"/>
    <property type="match status" value="1"/>
</dbReference>
<dbReference type="Ensembl" id="ENSPKIT00000035649.1">
    <property type="protein sequence ID" value="ENSPKIP00000018816.1"/>
    <property type="gene ID" value="ENSPKIG00000004169.1"/>
</dbReference>
<keyword evidence="14" id="KW-1185">Reference proteome</keyword>
<dbReference type="Gene3D" id="2.60.220.50">
    <property type="match status" value="1"/>
</dbReference>
<feature type="domain" description="GAIN-B" evidence="10">
    <location>
        <begin position="501"/>
        <end position="685"/>
    </location>
</feature>